<evidence type="ECO:0000313" key="16">
    <source>
        <dbReference type="EMBL" id="CAJ0602684.1"/>
    </source>
</evidence>
<keyword evidence="4" id="KW-0678">Repressor</keyword>
<keyword evidence="7 14" id="KW-0863">Zinc-finger</keyword>
<evidence type="ECO:0000313" key="17">
    <source>
        <dbReference type="Proteomes" id="UP001176961"/>
    </source>
</evidence>
<evidence type="ECO:0000256" key="13">
    <source>
        <dbReference type="ARBA" id="ARBA00023242"/>
    </source>
</evidence>
<dbReference type="SMART" id="SM00290">
    <property type="entry name" value="ZnF_UBP"/>
    <property type="match status" value="1"/>
</dbReference>
<dbReference type="GO" id="GO:0005634">
    <property type="term" value="C:nucleus"/>
    <property type="evidence" value="ECO:0007669"/>
    <property type="project" value="UniProtKB-SubCell"/>
</dbReference>
<evidence type="ECO:0000256" key="14">
    <source>
        <dbReference type="PROSITE-ProRule" id="PRU00502"/>
    </source>
</evidence>
<evidence type="ECO:0000256" key="2">
    <source>
        <dbReference type="ARBA" id="ARBA00004123"/>
    </source>
</evidence>
<dbReference type="GO" id="GO:0008270">
    <property type="term" value="F:zinc ion binding"/>
    <property type="evidence" value="ECO:0007669"/>
    <property type="project" value="UniProtKB-KW"/>
</dbReference>
<keyword evidence="11" id="KW-0805">Transcription regulation</keyword>
<evidence type="ECO:0000256" key="4">
    <source>
        <dbReference type="ARBA" id="ARBA00022491"/>
    </source>
</evidence>
<reference evidence="16" key="1">
    <citation type="submission" date="2023-07" db="EMBL/GenBank/DDBJ databases">
        <authorList>
            <consortium name="CYATHOMIX"/>
        </authorList>
    </citation>
    <scope>NUCLEOTIDE SEQUENCE</scope>
    <source>
        <strain evidence="16">N/A</strain>
    </source>
</reference>
<evidence type="ECO:0000259" key="15">
    <source>
        <dbReference type="PROSITE" id="PS50271"/>
    </source>
</evidence>
<dbReference type="Pfam" id="PF02148">
    <property type="entry name" value="zf-UBP"/>
    <property type="match status" value="1"/>
</dbReference>
<dbReference type="Gene3D" id="3.30.40.10">
    <property type="entry name" value="Zinc/RING finger domain, C3HC4 (zinc finger)"/>
    <property type="match status" value="1"/>
</dbReference>
<dbReference type="InterPro" id="IPR001607">
    <property type="entry name" value="Znf_UBP"/>
</dbReference>
<dbReference type="InterPro" id="IPR013083">
    <property type="entry name" value="Znf_RING/FYVE/PHD"/>
</dbReference>
<evidence type="ECO:0000256" key="5">
    <source>
        <dbReference type="ARBA" id="ARBA00022723"/>
    </source>
</evidence>
<evidence type="ECO:0000256" key="7">
    <source>
        <dbReference type="ARBA" id="ARBA00022771"/>
    </source>
</evidence>
<keyword evidence="12" id="KW-0804">Transcription</keyword>
<evidence type="ECO:0000256" key="1">
    <source>
        <dbReference type="ARBA" id="ARBA00001947"/>
    </source>
</evidence>
<evidence type="ECO:0000256" key="8">
    <source>
        <dbReference type="ARBA" id="ARBA00022801"/>
    </source>
</evidence>
<accession>A0AA36H2V6</accession>
<dbReference type="PANTHER" id="PTHR47665:SF1">
    <property type="entry name" value="HISTONE DEACETYLASE-LIKE PROTEIN"/>
    <property type="match status" value="1"/>
</dbReference>
<keyword evidence="10" id="KW-0156">Chromatin regulator</keyword>
<comment type="cofactor">
    <cofactor evidence="1">
        <name>Zn(2+)</name>
        <dbReference type="ChEBI" id="CHEBI:29105"/>
    </cofactor>
</comment>
<dbReference type="GO" id="GO:0016787">
    <property type="term" value="F:hydrolase activity"/>
    <property type="evidence" value="ECO:0007669"/>
    <property type="project" value="UniProtKB-KW"/>
</dbReference>
<dbReference type="GO" id="GO:0006325">
    <property type="term" value="P:chromatin organization"/>
    <property type="evidence" value="ECO:0007669"/>
    <property type="project" value="UniProtKB-KW"/>
</dbReference>
<sequence>MAQGSSSVEEPDSLGLHAVVPLPTCPHLTQTNDLPESGIDANSVCETCQSPSEVWVCLTCYKAHCGRYVHGHALIHHLAEQSHAMALSLSDLTVWCYPCEAYVHNERLIPAKSSAHMSKFGEAMPH</sequence>
<keyword evidence="9" id="KW-0862">Zinc</keyword>
<keyword evidence="17" id="KW-1185">Reference proteome</keyword>
<feature type="domain" description="UBP-type" evidence="15">
    <location>
        <begin position="23"/>
        <end position="122"/>
    </location>
</feature>
<evidence type="ECO:0000256" key="6">
    <source>
        <dbReference type="ARBA" id="ARBA00022737"/>
    </source>
</evidence>
<evidence type="ECO:0000256" key="11">
    <source>
        <dbReference type="ARBA" id="ARBA00023015"/>
    </source>
</evidence>
<keyword evidence="13" id="KW-0539">Nucleus</keyword>
<evidence type="ECO:0000256" key="10">
    <source>
        <dbReference type="ARBA" id="ARBA00022853"/>
    </source>
</evidence>
<dbReference type="SUPFAM" id="SSF57850">
    <property type="entry name" value="RING/U-box"/>
    <property type="match status" value="1"/>
</dbReference>
<name>A0AA36H2V6_CYLNA</name>
<evidence type="ECO:0000256" key="3">
    <source>
        <dbReference type="ARBA" id="ARBA00007738"/>
    </source>
</evidence>
<protein>
    <recommendedName>
        <fullName evidence="15">UBP-type domain-containing protein</fullName>
    </recommendedName>
</protein>
<comment type="caution">
    <text evidence="16">The sequence shown here is derived from an EMBL/GenBank/DDBJ whole genome shotgun (WGS) entry which is preliminary data.</text>
</comment>
<dbReference type="PROSITE" id="PS50271">
    <property type="entry name" value="ZF_UBP"/>
    <property type="match status" value="1"/>
</dbReference>
<proteinExistence type="inferred from homology"/>
<dbReference type="AlphaFoldDB" id="A0AA36H2V6"/>
<gene>
    <name evidence="16" type="ORF">CYNAS_LOCUS14667</name>
</gene>
<comment type="similarity">
    <text evidence="3">Belongs to the histone deacetylase family. HD type 2 subfamily.</text>
</comment>
<keyword evidence="6" id="KW-0677">Repeat</keyword>
<keyword evidence="5" id="KW-0479">Metal-binding</keyword>
<evidence type="ECO:0000256" key="9">
    <source>
        <dbReference type="ARBA" id="ARBA00022833"/>
    </source>
</evidence>
<dbReference type="Proteomes" id="UP001176961">
    <property type="component" value="Unassembled WGS sequence"/>
</dbReference>
<dbReference type="PANTHER" id="PTHR47665">
    <property type="entry name" value="HISTONE DEACETYLASE-LIKE PROTEIN"/>
    <property type="match status" value="1"/>
</dbReference>
<comment type="subcellular location">
    <subcellularLocation>
        <location evidence="2">Nucleus</location>
    </subcellularLocation>
</comment>
<organism evidence="16 17">
    <name type="scientific">Cylicocyclus nassatus</name>
    <name type="common">Nematode worm</name>
    <dbReference type="NCBI Taxonomy" id="53992"/>
    <lineage>
        <taxon>Eukaryota</taxon>
        <taxon>Metazoa</taxon>
        <taxon>Ecdysozoa</taxon>
        <taxon>Nematoda</taxon>
        <taxon>Chromadorea</taxon>
        <taxon>Rhabditida</taxon>
        <taxon>Rhabditina</taxon>
        <taxon>Rhabditomorpha</taxon>
        <taxon>Strongyloidea</taxon>
        <taxon>Strongylidae</taxon>
        <taxon>Cylicocyclus</taxon>
    </lineage>
</organism>
<dbReference type="FunFam" id="3.30.40.10:FF:000342">
    <property type="entry name" value="Histone deacetylase 6"/>
    <property type="match status" value="1"/>
</dbReference>
<evidence type="ECO:0000256" key="12">
    <source>
        <dbReference type="ARBA" id="ARBA00023163"/>
    </source>
</evidence>
<keyword evidence="8" id="KW-0378">Hydrolase</keyword>
<dbReference type="EMBL" id="CATQJL010000305">
    <property type="protein sequence ID" value="CAJ0602684.1"/>
    <property type="molecule type" value="Genomic_DNA"/>
</dbReference>